<evidence type="ECO:0000256" key="3">
    <source>
        <dbReference type="SAM" id="Phobius"/>
    </source>
</evidence>
<keyword evidence="3" id="KW-0812">Transmembrane</keyword>
<accession>A0AAW1KZH2</accession>
<keyword evidence="3" id="KW-0472">Membrane</keyword>
<dbReference type="SUPFAM" id="SSF48264">
    <property type="entry name" value="Cytochrome P450"/>
    <property type="match status" value="1"/>
</dbReference>
<organism evidence="4 5">
    <name type="scientific">Saponaria officinalis</name>
    <name type="common">Common soapwort</name>
    <name type="synonym">Lychnis saponaria</name>
    <dbReference type="NCBI Taxonomy" id="3572"/>
    <lineage>
        <taxon>Eukaryota</taxon>
        <taxon>Viridiplantae</taxon>
        <taxon>Streptophyta</taxon>
        <taxon>Embryophyta</taxon>
        <taxon>Tracheophyta</taxon>
        <taxon>Spermatophyta</taxon>
        <taxon>Magnoliopsida</taxon>
        <taxon>eudicotyledons</taxon>
        <taxon>Gunneridae</taxon>
        <taxon>Pentapetalae</taxon>
        <taxon>Caryophyllales</taxon>
        <taxon>Caryophyllaceae</taxon>
        <taxon>Caryophylleae</taxon>
        <taxon>Saponaria</taxon>
    </lineage>
</organism>
<dbReference type="PANTHER" id="PTHR24286:SF53">
    <property type="entry name" value="BETA-AMYRIN 28-OXIDASE-LIKE"/>
    <property type="match status" value="1"/>
</dbReference>
<dbReference type="Gene3D" id="1.10.630.10">
    <property type="entry name" value="Cytochrome P450"/>
    <property type="match status" value="1"/>
</dbReference>
<dbReference type="GO" id="GO:0020037">
    <property type="term" value="F:heme binding"/>
    <property type="evidence" value="ECO:0007669"/>
    <property type="project" value="InterPro"/>
</dbReference>
<dbReference type="InterPro" id="IPR002401">
    <property type="entry name" value="Cyt_P450_E_grp-I"/>
</dbReference>
<dbReference type="Pfam" id="PF00067">
    <property type="entry name" value="p450"/>
    <property type="match status" value="1"/>
</dbReference>
<evidence type="ECO:0000313" key="5">
    <source>
        <dbReference type="Proteomes" id="UP001443914"/>
    </source>
</evidence>
<keyword evidence="1" id="KW-0479">Metal-binding</keyword>
<evidence type="ECO:0000313" key="4">
    <source>
        <dbReference type="EMBL" id="KAK9724761.1"/>
    </source>
</evidence>
<dbReference type="GO" id="GO:0016705">
    <property type="term" value="F:oxidoreductase activity, acting on paired donors, with incorporation or reduction of molecular oxygen"/>
    <property type="evidence" value="ECO:0007669"/>
    <property type="project" value="InterPro"/>
</dbReference>
<dbReference type="InterPro" id="IPR001128">
    <property type="entry name" value="Cyt_P450"/>
</dbReference>
<dbReference type="GO" id="GO:0016125">
    <property type="term" value="P:sterol metabolic process"/>
    <property type="evidence" value="ECO:0007669"/>
    <property type="project" value="TreeGrafter"/>
</dbReference>
<evidence type="ECO:0008006" key="6">
    <source>
        <dbReference type="Google" id="ProtNLM"/>
    </source>
</evidence>
<keyword evidence="2" id="KW-0408">Iron</keyword>
<protein>
    <recommendedName>
        <fullName evidence="6">Cytochrome P450</fullName>
    </recommendedName>
</protein>
<reference evidence="4" key="1">
    <citation type="submission" date="2024-03" db="EMBL/GenBank/DDBJ databases">
        <title>WGS assembly of Saponaria officinalis var. Norfolk2.</title>
        <authorList>
            <person name="Jenkins J."/>
            <person name="Shu S."/>
            <person name="Grimwood J."/>
            <person name="Barry K."/>
            <person name="Goodstein D."/>
            <person name="Schmutz J."/>
            <person name="Leebens-Mack J."/>
            <person name="Osbourn A."/>
        </authorList>
    </citation>
    <scope>NUCLEOTIDE SEQUENCE [LARGE SCALE GENOMIC DNA]</scope>
    <source>
        <strain evidence="4">JIC</strain>
    </source>
</reference>
<name>A0AAW1KZH2_SAPOF</name>
<keyword evidence="3" id="KW-1133">Transmembrane helix</keyword>
<evidence type="ECO:0000256" key="2">
    <source>
        <dbReference type="ARBA" id="ARBA00023004"/>
    </source>
</evidence>
<proteinExistence type="predicted"/>
<evidence type="ECO:0000256" key="1">
    <source>
        <dbReference type="ARBA" id="ARBA00022723"/>
    </source>
</evidence>
<keyword evidence="5" id="KW-1185">Reference proteome</keyword>
<dbReference type="InterPro" id="IPR036396">
    <property type="entry name" value="Cyt_P450_sf"/>
</dbReference>
<dbReference type="AlphaFoldDB" id="A0AAW1KZH2"/>
<dbReference type="EMBL" id="JBDFQZ010000005">
    <property type="protein sequence ID" value="KAK9724761.1"/>
    <property type="molecule type" value="Genomic_DNA"/>
</dbReference>
<dbReference type="Proteomes" id="UP001443914">
    <property type="component" value="Unassembled WGS sequence"/>
</dbReference>
<feature type="transmembrane region" description="Helical" evidence="3">
    <location>
        <begin position="6"/>
        <end position="25"/>
    </location>
</feature>
<dbReference type="PRINTS" id="PR00463">
    <property type="entry name" value="EP450I"/>
</dbReference>
<sequence length="367" mass="41236">MSSIYVTGAWISTIILVLLTFISRFSKNPKKDPKNPPGSTGWPVIGETWSYVSNPKKFILDRMAKHSSELFTTSLGSEKMVAFCGPTANKCIFANDPKVFNFWLPASIDVVLCYPKVNSDTHVGKSSEGFFNNFLRSDSIQRYVPLIDSMVQDHLNTYWDSRDQVKVHVLAKEFMMAACLRVLLNDTSPNPDEVRKLKEPVMLALEGLFSVPVNFPGTAFNKAIKGSRIFQEHVVDIIKQRKLTISNQNDDSGCQDLLSKMIVDSVKSGRVMSNEDMAKSINGLIFAGFYPTSTTITFTIAYLAEHPDVYQKVLQEQQEIANSKGVGEPLTWVDVQKMKYSWNVIFETLRLKSPIPGNFITVMADFT</sequence>
<dbReference type="PANTHER" id="PTHR24286">
    <property type="entry name" value="CYTOCHROME P450 26"/>
    <property type="match status" value="1"/>
</dbReference>
<dbReference type="GO" id="GO:0005506">
    <property type="term" value="F:iron ion binding"/>
    <property type="evidence" value="ECO:0007669"/>
    <property type="project" value="InterPro"/>
</dbReference>
<gene>
    <name evidence="4" type="ORF">RND81_05G096200</name>
</gene>
<comment type="caution">
    <text evidence="4">The sequence shown here is derived from an EMBL/GenBank/DDBJ whole genome shotgun (WGS) entry which is preliminary data.</text>
</comment>
<dbReference type="GO" id="GO:0004497">
    <property type="term" value="F:monooxygenase activity"/>
    <property type="evidence" value="ECO:0007669"/>
    <property type="project" value="InterPro"/>
</dbReference>